<evidence type="ECO:0000313" key="2">
    <source>
        <dbReference type="EMBL" id="VDM77030.1"/>
    </source>
</evidence>
<dbReference type="Proteomes" id="UP000270094">
    <property type="component" value="Unassembled WGS sequence"/>
</dbReference>
<gene>
    <name evidence="2" type="ORF">SVUK_LOCUS12028</name>
</gene>
<organism evidence="2 3">
    <name type="scientific">Strongylus vulgaris</name>
    <name type="common">Blood worm</name>
    <dbReference type="NCBI Taxonomy" id="40348"/>
    <lineage>
        <taxon>Eukaryota</taxon>
        <taxon>Metazoa</taxon>
        <taxon>Ecdysozoa</taxon>
        <taxon>Nematoda</taxon>
        <taxon>Chromadorea</taxon>
        <taxon>Rhabditida</taxon>
        <taxon>Rhabditina</taxon>
        <taxon>Rhabditomorpha</taxon>
        <taxon>Strongyloidea</taxon>
        <taxon>Strongylidae</taxon>
        <taxon>Strongylus</taxon>
    </lineage>
</organism>
<protein>
    <submittedName>
        <fullName evidence="2">Uncharacterized protein</fullName>
    </submittedName>
</protein>
<proteinExistence type="predicted"/>
<accession>A0A3P7IVL1</accession>
<evidence type="ECO:0000313" key="3">
    <source>
        <dbReference type="Proteomes" id="UP000270094"/>
    </source>
</evidence>
<evidence type="ECO:0000256" key="1">
    <source>
        <dbReference type="SAM" id="MobiDB-lite"/>
    </source>
</evidence>
<reference evidence="2 3" key="1">
    <citation type="submission" date="2018-11" db="EMBL/GenBank/DDBJ databases">
        <authorList>
            <consortium name="Pathogen Informatics"/>
        </authorList>
    </citation>
    <scope>NUCLEOTIDE SEQUENCE [LARGE SCALE GENOMIC DNA]</scope>
</reference>
<dbReference type="AlphaFoldDB" id="A0A3P7IVL1"/>
<keyword evidence="3" id="KW-1185">Reference proteome</keyword>
<name>A0A3P7IVL1_STRVU</name>
<feature type="region of interest" description="Disordered" evidence="1">
    <location>
        <begin position="1"/>
        <end position="25"/>
    </location>
</feature>
<dbReference type="EMBL" id="UYYB01098282">
    <property type="protein sequence ID" value="VDM77030.1"/>
    <property type="molecule type" value="Genomic_DNA"/>
</dbReference>
<sequence length="72" mass="7994">MSQEHLKNEEKKLKSEKKVESKKMELESKVCTAAKPGRDNLLAPIALPPATIGGHYMYAAEALMDYPMNEGC</sequence>